<dbReference type="InterPro" id="IPR014284">
    <property type="entry name" value="RNA_pol_sigma-70_dom"/>
</dbReference>
<dbReference type="Pfam" id="PF04542">
    <property type="entry name" value="Sigma70_r2"/>
    <property type="match status" value="1"/>
</dbReference>
<evidence type="ECO:0000256" key="1">
    <source>
        <dbReference type="ARBA" id="ARBA00010641"/>
    </source>
</evidence>
<dbReference type="SUPFAM" id="SSF88659">
    <property type="entry name" value="Sigma3 and sigma4 domains of RNA polymerase sigma factors"/>
    <property type="match status" value="1"/>
</dbReference>
<keyword evidence="9" id="KW-1185">Reference proteome</keyword>
<evidence type="ECO:0000259" key="6">
    <source>
        <dbReference type="Pfam" id="PF04542"/>
    </source>
</evidence>
<dbReference type="CDD" id="cd06171">
    <property type="entry name" value="Sigma70_r4"/>
    <property type="match status" value="1"/>
</dbReference>
<dbReference type="EMBL" id="JBJHQH010000039">
    <property type="protein sequence ID" value="MFK9095279.1"/>
    <property type="molecule type" value="Genomic_DNA"/>
</dbReference>
<feature type="domain" description="RNA polymerase sigma factor 70 region 4 type 2" evidence="7">
    <location>
        <begin position="113"/>
        <end position="161"/>
    </location>
</feature>
<dbReference type="InterPro" id="IPR007627">
    <property type="entry name" value="RNA_pol_sigma70_r2"/>
</dbReference>
<dbReference type="InterPro" id="IPR013324">
    <property type="entry name" value="RNA_pol_sigma_r3/r4-like"/>
</dbReference>
<keyword evidence="5" id="KW-0804">Transcription</keyword>
<dbReference type="PANTHER" id="PTHR43133:SF8">
    <property type="entry name" value="RNA POLYMERASE SIGMA FACTOR HI_1459-RELATED"/>
    <property type="match status" value="1"/>
</dbReference>
<evidence type="ECO:0000313" key="8">
    <source>
        <dbReference type="EMBL" id="MFK9095279.1"/>
    </source>
</evidence>
<dbReference type="PANTHER" id="PTHR43133">
    <property type="entry name" value="RNA POLYMERASE ECF-TYPE SIGMA FACTO"/>
    <property type="match status" value="1"/>
</dbReference>
<evidence type="ECO:0000256" key="3">
    <source>
        <dbReference type="ARBA" id="ARBA00023082"/>
    </source>
</evidence>
<dbReference type="Gene3D" id="1.10.10.10">
    <property type="entry name" value="Winged helix-like DNA-binding domain superfamily/Winged helix DNA-binding domain"/>
    <property type="match status" value="1"/>
</dbReference>
<dbReference type="InterPro" id="IPR013325">
    <property type="entry name" value="RNA_pol_sigma_r2"/>
</dbReference>
<dbReference type="NCBIfam" id="TIGR02937">
    <property type="entry name" value="sigma70-ECF"/>
    <property type="match status" value="1"/>
</dbReference>
<gene>
    <name evidence="8" type="ORF">ACJEBI_28000</name>
</gene>
<dbReference type="Proteomes" id="UP001623041">
    <property type="component" value="Unassembled WGS sequence"/>
</dbReference>
<evidence type="ECO:0000256" key="4">
    <source>
        <dbReference type="ARBA" id="ARBA00023125"/>
    </source>
</evidence>
<keyword evidence="3" id="KW-0731">Sigma factor</keyword>
<dbReference type="Pfam" id="PF08281">
    <property type="entry name" value="Sigma70_r4_2"/>
    <property type="match status" value="1"/>
</dbReference>
<sequence>MNKGKEELVMSWYEEYYDDIYRFILYMIGDRQCCEDLVHDTFLRAYTAVDSFENRSAVKTWLFSIAKYLVIDEIRKRKRKRLFSTVKLNQEIPSPFNLELHIENKEFVLQQMEKIQKLKPNYRLVITLKKIEDCTTKEIAEILDWSETKVRKTLSRALQSLKKINEVGGEIHGE</sequence>
<keyword evidence="4" id="KW-0238">DNA-binding</keyword>
<dbReference type="SUPFAM" id="SSF88946">
    <property type="entry name" value="Sigma2 domain of RNA polymerase sigma factors"/>
    <property type="match status" value="1"/>
</dbReference>
<evidence type="ECO:0000256" key="2">
    <source>
        <dbReference type="ARBA" id="ARBA00023015"/>
    </source>
</evidence>
<dbReference type="InterPro" id="IPR036388">
    <property type="entry name" value="WH-like_DNA-bd_sf"/>
</dbReference>
<dbReference type="RefSeq" id="WP_406583673.1">
    <property type="nucleotide sequence ID" value="NZ_JBJHQH010000039.1"/>
</dbReference>
<dbReference type="InterPro" id="IPR013249">
    <property type="entry name" value="RNA_pol_sigma70_r4_t2"/>
</dbReference>
<evidence type="ECO:0000259" key="7">
    <source>
        <dbReference type="Pfam" id="PF08281"/>
    </source>
</evidence>
<keyword evidence="2" id="KW-0805">Transcription regulation</keyword>
<reference evidence="8 9" key="1">
    <citation type="submission" date="2024-11" db="EMBL/GenBank/DDBJ databases">
        <authorList>
            <person name="Lucas J.A."/>
        </authorList>
    </citation>
    <scope>NUCLEOTIDE SEQUENCE [LARGE SCALE GENOMIC DNA]</scope>
    <source>
        <strain evidence="8 9">Z 5.4</strain>
    </source>
</reference>
<accession>A0ABW8RS93</accession>
<name>A0ABW8RS93_9BACI</name>
<evidence type="ECO:0000256" key="5">
    <source>
        <dbReference type="ARBA" id="ARBA00023163"/>
    </source>
</evidence>
<organism evidence="8 9">
    <name type="scientific">Bacillus salipaludis</name>
    <dbReference type="NCBI Taxonomy" id="2547811"/>
    <lineage>
        <taxon>Bacteria</taxon>
        <taxon>Bacillati</taxon>
        <taxon>Bacillota</taxon>
        <taxon>Bacilli</taxon>
        <taxon>Bacillales</taxon>
        <taxon>Bacillaceae</taxon>
        <taxon>Bacillus</taxon>
    </lineage>
</organism>
<proteinExistence type="inferred from homology"/>
<protein>
    <submittedName>
        <fullName evidence="8">RNA polymerase sigma factor</fullName>
    </submittedName>
</protein>
<evidence type="ECO:0000313" key="9">
    <source>
        <dbReference type="Proteomes" id="UP001623041"/>
    </source>
</evidence>
<comment type="similarity">
    <text evidence="1">Belongs to the sigma-70 factor family. ECF subfamily.</text>
</comment>
<feature type="domain" description="RNA polymerase sigma-70 region 2" evidence="6">
    <location>
        <begin position="13"/>
        <end position="79"/>
    </location>
</feature>
<comment type="caution">
    <text evidence="8">The sequence shown here is derived from an EMBL/GenBank/DDBJ whole genome shotgun (WGS) entry which is preliminary data.</text>
</comment>
<dbReference type="InterPro" id="IPR039425">
    <property type="entry name" value="RNA_pol_sigma-70-like"/>
</dbReference>
<dbReference type="Gene3D" id="1.10.1740.10">
    <property type="match status" value="1"/>
</dbReference>